<dbReference type="Gene3D" id="3.10.50.40">
    <property type="match status" value="1"/>
</dbReference>
<comment type="function">
    <text evidence="8">Also involved in hydrogenase metallocenter assembly, probably by participating in the nickel insertion step. This function in hydrogenase biosynthesis requires chaperone activity and the presence of the metal-binding domain, but not PPIase activity.</text>
</comment>
<dbReference type="GO" id="GO:0005737">
    <property type="term" value="C:cytoplasm"/>
    <property type="evidence" value="ECO:0007669"/>
    <property type="project" value="UniProtKB-SubCell"/>
</dbReference>
<comment type="caution">
    <text evidence="12">The sequence shown here is derived from an EMBL/GenBank/DDBJ whole genome shotgun (WGS) entry which is preliminary data.</text>
</comment>
<evidence type="ECO:0000256" key="6">
    <source>
        <dbReference type="ARBA" id="ARBA00023186"/>
    </source>
</evidence>
<dbReference type="AlphaFoldDB" id="A0A2H0LMM0"/>
<dbReference type="GO" id="GO:0003755">
    <property type="term" value="F:peptidyl-prolyl cis-trans isomerase activity"/>
    <property type="evidence" value="ECO:0007669"/>
    <property type="project" value="UniProtKB-UniRule"/>
</dbReference>
<dbReference type="Proteomes" id="UP000230859">
    <property type="component" value="Unassembled WGS sequence"/>
</dbReference>
<dbReference type="PANTHER" id="PTHR47861:SF3">
    <property type="entry name" value="FKBP-TYPE PEPTIDYL-PROLYL CIS-TRANS ISOMERASE SLYD"/>
    <property type="match status" value="1"/>
</dbReference>
<organism evidence="12 13">
    <name type="scientific">Candidatus Abzuiibacterium crystallinum</name>
    <dbReference type="NCBI Taxonomy" id="1974748"/>
    <lineage>
        <taxon>Bacteria</taxon>
        <taxon>Pseudomonadati</taxon>
        <taxon>Candidatus Omnitrophota</taxon>
        <taxon>Candidatus Abzuiibacterium</taxon>
    </lineage>
</organism>
<dbReference type="PROSITE" id="PS50059">
    <property type="entry name" value="FKBP_PPIASE"/>
    <property type="match status" value="1"/>
</dbReference>
<evidence type="ECO:0000256" key="4">
    <source>
        <dbReference type="ARBA" id="ARBA00022490"/>
    </source>
</evidence>
<comment type="subcellular location">
    <subcellularLocation>
        <location evidence="2">Cytoplasm</location>
    </subcellularLocation>
</comment>
<accession>A0A2H0LMM0</accession>
<keyword evidence="5 9" id="KW-0697">Rotamase</keyword>
<feature type="domain" description="PPIase FKBP-type" evidence="11">
    <location>
        <begin position="86"/>
        <end position="159"/>
    </location>
</feature>
<proteinExistence type="inferred from homology"/>
<evidence type="ECO:0000256" key="5">
    <source>
        <dbReference type="ARBA" id="ARBA00023110"/>
    </source>
</evidence>
<reference evidence="12 13" key="1">
    <citation type="submission" date="2017-09" db="EMBL/GenBank/DDBJ databases">
        <title>Depth-based differentiation of microbial function through sediment-hosted aquifers and enrichment of novel symbionts in the deep terrestrial subsurface.</title>
        <authorList>
            <person name="Probst A.J."/>
            <person name="Ladd B."/>
            <person name="Jarett J.K."/>
            <person name="Geller-Mcgrath D.E."/>
            <person name="Sieber C.M."/>
            <person name="Emerson J.B."/>
            <person name="Anantharaman K."/>
            <person name="Thomas B.C."/>
            <person name="Malmstrom R."/>
            <person name="Stieglmeier M."/>
            <person name="Klingl A."/>
            <person name="Woyke T."/>
            <person name="Ryan C.M."/>
            <person name="Banfield J.F."/>
        </authorList>
    </citation>
    <scope>NUCLEOTIDE SEQUENCE [LARGE SCALE GENOMIC DNA]</scope>
    <source>
        <strain evidence="12">CG11_big_fil_rev_8_21_14_0_20_45_26</strain>
    </source>
</reference>
<dbReference type="SUPFAM" id="SSF54534">
    <property type="entry name" value="FKBP-like"/>
    <property type="match status" value="1"/>
</dbReference>
<protein>
    <recommendedName>
        <fullName evidence="10">Peptidyl-prolyl cis-trans isomerase</fullName>
        <ecNumber evidence="10">5.2.1.8</ecNumber>
    </recommendedName>
</protein>
<name>A0A2H0LMM0_9BACT</name>
<dbReference type="PANTHER" id="PTHR47861">
    <property type="entry name" value="FKBP-TYPE PEPTIDYL-PROLYL CIS-TRANS ISOMERASE SLYD"/>
    <property type="match status" value="1"/>
</dbReference>
<dbReference type="EC" id="5.2.1.8" evidence="10"/>
<evidence type="ECO:0000256" key="7">
    <source>
        <dbReference type="ARBA" id="ARBA00023235"/>
    </source>
</evidence>
<evidence type="ECO:0000256" key="8">
    <source>
        <dbReference type="ARBA" id="ARBA00037071"/>
    </source>
</evidence>
<sequence length="219" mass="24139">MACFFLRDFKRECGFCGISFGIFSWPHTLIPVLTKQAHQLTIGNMFIKLRRECYAWGLLGCLLAGSILLSSCHSQGARDTSVVEPGKHVTMVYRLTVNGQVIDQATYEKPFTYTQGEAPIVPGLEKELVGLHAGEHKHISLSPQEGYGEVNREAVIVIPSGQLPNENMAVGNLISVPYQDGRILTAVIRAIEDDTVVLDFNHPLAGQQLEFDVEILSIS</sequence>
<evidence type="ECO:0000256" key="2">
    <source>
        <dbReference type="ARBA" id="ARBA00004496"/>
    </source>
</evidence>
<comment type="similarity">
    <text evidence="3 10">Belongs to the FKBP-type PPIase family.</text>
</comment>
<evidence type="ECO:0000256" key="10">
    <source>
        <dbReference type="RuleBase" id="RU003915"/>
    </source>
</evidence>
<evidence type="ECO:0000256" key="9">
    <source>
        <dbReference type="PROSITE-ProRule" id="PRU00277"/>
    </source>
</evidence>
<dbReference type="InterPro" id="IPR001179">
    <property type="entry name" value="PPIase_FKBP_dom"/>
</dbReference>
<dbReference type="InterPro" id="IPR046357">
    <property type="entry name" value="PPIase_dom_sf"/>
</dbReference>
<dbReference type="Pfam" id="PF00254">
    <property type="entry name" value="FKBP_C"/>
    <property type="match status" value="1"/>
</dbReference>
<comment type="catalytic activity">
    <reaction evidence="1 9 10">
        <text>[protein]-peptidylproline (omega=180) = [protein]-peptidylproline (omega=0)</text>
        <dbReference type="Rhea" id="RHEA:16237"/>
        <dbReference type="Rhea" id="RHEA-COMP:10747"/>
        <dbReference type="Rhea" id="RHEA-COMP:10748"/>
        <dbReference type="ChEBI" id="CHEBI:83833"/>
        <dbReference type="ChEBI" id="CHEBI:83834"/>
        <dbReference type="EC" id="5.2.1.8"/>
    </reaction>
</comment>
<evidence type="ECO:0000256" key="1">
    <source>
        <dbReference type="ARBA" id="ARBA00000971"/>
    </source>
</evidence>
<keyword evidence="6" id="KW-0143">Chaperone</keyword>
<keyword evidence="4" id="KW-0963">Cytoplasm</keyword>
<evidence type="ECO:0000313" key="13">
    <source>
        <dbReference type="Proteomes" id="UP000230859"/>
    </source>
</evidence>
<evidence type="ECO:0000256" key="3">
    <source>
        <dbReference type="ARBA" id="ARBA00006577"/>
    </source>
</evidence>
<keyword evidence="7 9" id="KW-0413">Isomerase</keyword>
<gene>
    <name evidence="12" type="ORF">COV74_07620</name>
</gene>
<dbReference type="EMBL" id="PCVY01000063">
    <property type="protein sequence ID" value="PIQ85682.1"/>
    <property type="molecule type" value="Genomic_DNA"/>
</dbReference>
<evidence type="ECO:0000313" key="12">
    <source>
        <dbReference type="EMBL" id="PIQ85682.1"/>
    </source>
</evidence>
<dbReference type="GO" id="GO:0042026">
    <property type="term" value="P:protein refolding"/>
    <property type="evidence" value="ECO:0007669"/>
    <property type="project" value="UniProtKB-ARBA"/>
</dbReference>
<evidence type="ECO:0000259" key="11">
    <source>
        <dbReference type="PROSITE" id="PS50059"/>
    </source>
</evidence>